<keyword evidence="3" id="KW-1003">Cell membrane</keyword>
<dbReference type="EC" id="3.1.4.52" evidence="2"/>
<dbReference type="AlphaFoldDB" id="A0A261VUB8"/>
<evidence type="ECO:0000256" key="6">
    <source>
        <dbReference type="ARBA" id="ARBA00022801"/>
    </source>
</evidence>
<dbReference type="InterPro" id="IPR035919">
    <property type="entry name" value="EAL_sf"/>
</dbReference>
<dbReference type="EMBL" id="NEVU01000001">
    <property type="protein sequence ID" value="OZI77082.1"/>
    <property type="molecule type" value="Genomic_DNA"/>
</dbReference>
<dbReference type="PROSITE" id="PS50883">
    <property type="entry name" value="EAL"/>
    <property type="match status" value="1"/>
</dbReference>
<dbReference type="GO" id="GO:0071111">
    <property type="term" value="F:cyclic-guanylate-specific phosphodiesterase activity"/>
    <property type="evidence" value="ECO:0007669"/>
    <property type="project" value="UniProtKB-EC"/>
</dbReference>
<evidence type="ECO:0000256" key="3">
    <source>
        <dbReference type="ARBA" id="ARBA00022475"/>
    </source>
</evidence>
<comment type="caution">
    <text evidence="12">The sequence shown here is derived from an EMBL/GenBank/DDBJ whole genome shotgun (WGS) entry which is preliminary data.</text>
</comment>
<evidence type="ECO:0000256" key="4">
    <source>
        <dbReference type="ARBA" id="ARBA00022636"/>
    </source>
</evidence>
<dbReference type="PANTHER" id="PTHR33121:SF79">
    <property type="entry name" value="CYCLIC DI-GMP PHOSPHODIESTERASE PDED-RELATED"/>
    <property type="match status" value="1"/>
</dbReference>
<keyword evidence="4" id="KW-0973">c-di-GMP</keyword>
<feature type="domain" description="EAL" evidence="11">
    <location>
        <begin position="265"/>
        <end position="517"/>
    </location>
</feature>
<dbReference type="OrthoDB" id="9813903at2"/>
<gene>
    <name evidence="12" type="ORF">CAL22_00570</name>
</gene>
<evidence type="ECO:0000256" key="2">
    <source>
        <dbReference type="ARBA" id="ARBA00012282"/>
    </source>
</evidence>
<dbReference type="SMART" id="SM00052">
    <property type="entry name" value="EAL"/>
    <property type="match status" value="1"/>
</dbReference>
<evidence type="ECO:0000256" key="10">
    <source>
        <dbReference type="SAM" id="Phobius"/>
    </source>
</evidence>
<protein>
    <recommendedName>
        <fullName evidence="2">cyclic-guanylate-specific phosphodiesterase</fullName>
        <ecNumber evidence="2">3.1.4.52</ecNumber>
    </recommendedName>
</protein>
<keyword evidence="7 10" id="KW-1133">Transmembrane helix</keyword>
<keyword evidence="5 10" id="KW-0812">Transmembrane</keyword>
<comment type="subcellular location">
    <subcellularLocation>
        <location evidence="1">Cell membrane</location>
        <topology evidence="1">Multi-pass membrane protein</topology>
    </subcellularLocation>
</comment>
<dbReference type="CDD" id="cd01948">
    <property type="entry name" value="EAL"/>
    <property type="match status" value="1"/>
</dbReference>
<dbReference type="InterPro" id="IPR050706">
    <property type="entry name" value="Cyclic-di-GMP_PDE-like"/>
</dbReference>
<feature type="transmembrane region" description="Helical" evidence="10">
    <location>
        <begin position="12"/>
        <end position="34"/>
    </location>
</feature>
<dbReference type="GO" id="GO:0005886">
    <property type="term" value="C:plasma membrane"/>
    <property type="evidence" value="ECO:0007669"/>
    <property type="project" value="UniProtKB-SubCell"/>
</dbReference>
<organism evidence="12 13">
    <name type="scientific">Bordetella genomosp. 12</name>
    <dbReference type="NCBI Taxonomy" id="463035"/>
    <lineage>
        <taxon>Bacteria</taxon>
        <taxon>Pseudomonadati</taxon>
        <taxon>Pseudomonadota</taxon>
        <taxon>Betaproteobacteria</taxon>
        <taxon>Burkholderiales</taxon>
        <taxon>Alcaligenaceae</taxon>
        <taxon>Bordetella</taxon>
    </lineage>
</organism>
<keyword evidence="8 10" id="KW-0472">Membrane</keyword>
<evidence type="ECO:0000256" key="7">
    <source>
        <dbReference type="ARBA" id="ARBA00022989"/>
    </source>
</evidence>
<name>A0A261VUB8_9BORD</name>
<keyword evidence="13" id="KW-1185">Reference proteome</keyword>
<dbReference type="RefSeq" id="WP_094809465.1">
    <property type="nucleotide sequence ID" value="NZ_NEVU01000001.1"/>
</dbReference>
<dbReference type="InterPro" id="IPR001633">
    <property type="entry name" value="EAL_dom"/>
</dbReference>
<accession>A0A261VUB8</accession>
<dbReference type="PANTHER" id="PTHR33121">
    <property type="entry name" value="CYCLIC DI-GMP PHOSPHODIESTERASE PDEF"/>
    <property type="match status" value="1"/>
</dbReference>
<dbReference type="Gene3D" id="3.20.20.450">
    <property type="entry name" value="EAL domain"/>
    <property type="match status" value="1"/>
</dbReference>
<dbReference type="InterPro" id="IPR024744">
    <property type="entry name" value="CSS-motif_dom"/>
</dbReference>
<evidence type="ECO:0000256" key="8">
    <source>
        <dbReference type="ARBA" id="ARBA00023136"/>
    </source>
</evidence>
<evidence type="ECO:0000313" key="13">
    <source>
        <dbReference type="Proteomes" id="UP000216429"/>
    </source>
</evidence>
<comment type="catalytic activity">
    <reaction evidence="9">
        <text>3',3'-c-di-GMP + H2O = 5'-phosphoguanylyl(3'-&gt;5')guanosine + H(+)</text>
        <dbReference type="Rhea" id="RHEA:24902"/>
        <dbReference type="ChEBI" id="CHEBI:15377"/>
        <dbReference type="ChEBI" id="CHEBI:15378"/>
        <dbReference type="ChEBI" id="CHEBI:58754"/>
        <dbReference type="ChEBI" id="CHEBI:58805"/>
        <dbReference type="EC" id="3.1.4.52"/>
    </reaction>
</comment>
<dbReference type="SUPFAM" id="SSF141868">
    <property type="entry name" value="EAL domain-like"/>
    <property type="match status" value="1"/>
</dbReference>
<dbReference type="Pfam" id="PF00563">
    <property type="entry name" value="EAL"/>
    <property type="match status" value="1"/>
</dbReference>
<evidence type="ECO:0000256" key="9">
    <source>
        <dbReference type="ARBA" id="ARBA00034290"/>
    </source>
</evidence>
<reference evidence="13" key="1">
    <citation type="submission" date="2017-05" db="EMBL/GenBank/DDBJ databases">
        <title>Complete and WGS of Bordetella genogroups.</title>
        <authorList>
            <person name="Spilker T."/>
            <person name="Lipuma J."/>
        </authorList>
    </citation>
    <scope>NUCLEOTIDE SEQUENCE [LARGE SCALE GENOMIC DNA]</scope>
    <source>
        <strain evidence="13">AU6712</strain>
    </source>
</reference>
<sequence>MQAIKHRHRWSLAVALLAMALPPLLMSPLIWWMAEDRASGESAVTAATIQRQMDSTLDIVFDNVHQALGLLAQPCADAAPELARQANTTVYYRSLTLMKQGRMYCSSLIGQISFAPRDVFDGLDALPPGSAITPIMGTLMVPDRMAIVVSESTAPGTGALAIIEGQYLVAIQKAASNRGAFRVAIELSDTGQPLSPSVPEDSASAFSSRALGQAQSPRYPVRVTVAPALSAIAEHRRYLWRHHAPFVVIVSLLAALLAYHYNRRRLSLLSEIVRGMRRGEFSMVYQPVIHLPTGRMSGAEALIRWRRSDLDMVRPDLFIPLAEQHGLMPALTRHIFELVAADLPLMQLGPQDHLAINISGSHLATPTFTQDVGRLMAALGPGRPKVVLELTEREALPRDQQTLSNIQQARKLGVLWALDDFGTGQSALAYLREFDADFLKIDRSFVMGIGTESVNAVVLETIISLGRRLEMELTAEGIETREQAEHLTRQGVQWGQGYLYSQPLPPEVLAQWRRDRQAAHPDPL</sequence>
<proteinExistence type="predicted"/>
<dbReference type="Proteomes" id="UP000216429">
    <property type="component" value="Unassembled WGS sequence"/>
</dbReference>
<evidence type="ECO:0000259" key="11">
    <source>
        <dbReference type="PROSITE" id="PS50883"/>
    </source>
</evidence>
<evidence type="ECO:0000256" key="5">
    <source>
        <dbReference type="ARBA" id="ARBA00022692"/>
    </source>
</evidence>
<keyword evidence="6" id="KW-0378">Hydrolase</keyword>
<evidence type="ECO:0000313" key="12">
    <source>
        <dbReference type="EMBL" id="OZI77082.1"/>
    </source>
</evidence>
<evidence type="ECO:0000256" key="1">
    <source>
        <dbReference type="ARBA" id="ARBA00004651"/>
    </source>
</evidence>
<dbReference type="Pfam" id="PF12792">
    <property type="entry name" value="CSS-motif"/>
    <property type="match status" value="1"/>
</dbReference>